<evidence type="ECO:0000313" key="2">
    <source>
        <dbReference type="Proteomes" id="UP000236745"/>
    </source>
</evidence>
<gene>
    <name evidence="1" type="ORF">SAMN05444390_1011445</name>
</gene>
<organism evidence="1 2">
    <name type="scientific">Marinobacterium lutimaris</name>
    <dbReference type="NCBI Taxonomy" id="568106"/>
    <lineage>
        <taxon>Bacteria</taxon>
        <taxon>Pseudomonadati</taxon>
        <taxon>Pseudomonadota</taxon>
        <taxon>Gammaproteobacteria</taxon>
        <taxon>Oceanospirillales</taxon>
        <taxon>Oceanospirillaceae</taxon>
        <taxon>Marinobacterium</taxon>
    </lineage>
</organism>
<dbReference type="RefSeq" id="WP_104002352.1">
    <property type="nucleotide sequence ID" value="NZ_FNVQ01000001.1"/>
</dbReference>
<dbReference type="EMBL" id="FNVQ01000001">
    <property type="protein sequence ID" value="SEG13189.1"/>
    <property type="molecule type" value="Genomic_DNA"/>
</dbReference>
<name>A0A1H5XN34_9GAMM</name>
<reference evidence="1 2" key="1">
    <citation type="submission" date="2016-10" db="EMBL/GenBank/DDBJ databases">
        <authorList>
            <person name="de Groot N.N."/>
        </authorList>
    </citation>
    <scope>NUCLEOTIDE SEQUENCE [LARGE SCALE GENOMIC DNA]</scope>
    <source>
        <strain evidence="1 2">DSM 22012</strain>
    </source>
</reference>
<dbReference type="Proteomes" id="UP000236745">
    <property type="component" value="Unassembled WGS sequence"/>
</dbReference>
<evidence type="ECO:0000313" key="1">
    <source>
        <dbReference type="EMBL" id="SEG13189.1"/>
    </source>
</evidence>
<dbReference type="AlphaFoldDB" id="A0A1H5XN34"/>
<sequence>MLIYQFQFRGTPTKGSPEFGVLAGALIHAWVYADNQDEAQASAAAAAKVMDFAWRIDSLEQVAQLTPDELPPHLGKLESADTALQHPRVVLEFVGYPIEERDDESFEIRQVKPYHQTPSDQH</sequence>
<protein>
    <submittedName>
        <fullName evidence="1">Uncharacterized protein</fullName>
    </submittedName>
</protein>
<dbReference type="OrthoDB" id="2886719at2"/>
<accession>A0A1H5XN34</accession>
<keyword evidence="2" id="KW-1185">Reference proteome</keyword>
<proteinExistence type="predicted"/>